<dbReference type="Proteomes" id="UP000250088">
    <property type="component" value="Chromosome"/>
</dbReference>
<dbReference type="KEGG" id="naj:B1756_09365"/>
<evidence type="ECO:0000313" key="2">
    <source>
        <dbReference type="EMBL" id="ARS89915.1"/>
    </source>
</evidence>
<gene>
    <name evidence="2" type="ORF">B1756_09365</name>
</gene>
<name>A0A2Z2HUT1_9EURY</name>
<dbReference type="AlphaFoldDB" id="A0A2Z2HUT1"/>
<reference evidence="3" key="1">
    <citation type="submission" date="2017-02" db="EMBL/GenBank/DDBJ databases">
        <title>Natronthermophilus aegyptiacus gen. nov.,sp. nov., an aerobic, extremely halophilic alkalithermophilic archaeon isolated from the athalassohaline Wadi An Natrun, Egypt.</title>
        <authorList>
            <person name="Zhao B."/>
        </authorList>
    </citation>
    <scope>NUCLEOTIDE SEQUENCE [LARGE SCALE GENOMIC DNA]</scope>
    <source>
        <strain evidence="3">JW/NM-HA 15</strain>
    </source>
</reference>
<feature type="transmembrane region" description="Helical" evidence="1">
    <location>
        <begin position="82"/>
        <end position="104"/>
    </location>
</feature>
<dbReference type="RefSeq" id="WP_086888294.1">
    <property type="nucleotide sequence ID" value="NZ_CP019893.1"/>
</dbReference>
<protein>
    <submittedName>
        <fullName evidence="2">Uncharacterized protein</fullName>
    </submittedName>
</protein>
<organism evidence="2 3">
    <name type="scientific">Natrarchaeobaculum aegyptiacum</name>
    <dbReference type="NCBI Taxonomy" id="745377"/>
    <lineage>
        <taxon>Archaea</taxon>
        <taxon>Methanobacteriati</taxon>
        <taxon>Methanobacteriota</taxon>
        <taxon>Stenosarchaea group</taxon>
        <taxon>Halobacteria</taxon>
        <taxon>Halobacteriales</taxon>
        <taxon>Natrialbaceae</taxon>
        <taxon>Natrarchaeobaculum</taxon>
    </lineage>
</organism>
<dbReference type="EMBL" id="CP019893">
    <property type="protein sequence ID" value="ARS89915.1"/>
    <property type="molecule type" value="Genomic_DNA"/>
</dbReference>
<feature type="transmembrane region" description="Helical" evidence="1">
    <location>
        <begin position="58"/>
        <end position="76"/>
    </location>
</feature>
<keyword evidence="1" id="KW-0812">Transmembrane</keyword>
<sequence length="105" mass="11126">MIPLEIGPELDPQVFAEGPGAWLELVLEIYGGFAGEAVVGLLLGVGLMVALYVHSGDMALPTVVLLLISPVLYGVLPGDYQQIAVVFIILGGVSATFTLLWRYVV</sequence>
<dbReference type="GeneID" id="32894287"/>
<feature type="transmembrane region" description="Helical" evidence="1">
    <location>
        <begin position="29"/>
        <end position="51"/>
    </location>
</feature>
<keyword evidence="3" id="KW-1185">Reference proteome</keyword>
<evidence type="ECO:0000256" key="1">
    <source>
        <dbReference type="SAM" id="Phobius"/>
    </source>
</evidence>
<dbReference type="OrthoDB" id="383247at2157"/>
<keyword evidence="1" id="KW-0472">Membrane</keyword>
<evidence type="ECO:0000313" key="3">
    <source>
        <dbReference type="Proteomes" id="UP000250088"/>
    </source>
</evidence>
<accession>A0A2Z2HUT1</accession>
<proteinExistence type="predicted"/>
<keyword evidence="1" id="KW-1133">Transmembrane helix</keyword>